<evidence type="ECO:0000313" key="3">
    <source>
        <dbReference type="EMBL" id="OAT14615.1"/>
    </source>
</evidence>
<dbReference type="Proteomes" id="UP000078286">
    <property type="component" value="Unassembled WGS sequence"/>
</dbReference>
<gene>
    <name evidence="3" type="ORF">M979_4430</name>
</gene>
<dbReference type="Pfam" id="PF01609">
    <property type="entry name" value="DDE_Tnp_1"/>
    <property type="match status" value="1"/>
</dbReference>
<dbReference type="RefSeq" id="WP_064556437.1">
    <property type="nucleotide sequence ID" value="NZ_LXEO01000078.1"/>
</dbReference>
<dbReference type="SUPFAM" id="SSF53098">
    <property type="entry name" value="Ribonuclease H-like"/>
    <property type="match status" value="1"/>
</dbReference>
<name>A0A1B7HG67_9ENTR</name>
<dbReference type="Pfam" id="PF13006">
    <property type="entry name" value="Nterm_IS4"/>
    <property type="match status" value="1"/>
</dbReference>
<reference evidence="3 4" key="1">
    <citation type="submission" date="2016-04" db="EMBL/GenBank/DDBJ databases">
        <title>ATOL: Assembling a taxonomically balanced genome-scale reconstruction of the evolutionary history of the Enterobacteriaceae.</title>
        <authorList>
            <person name="Plunkett G.III."/>
            <person name="Neeno-Eckwall E.C."/>
            <person name="Glasner J.D."/>
            <person name="Perna N.T."/>
        </authorList>
    </citation>
    <scope>NUCLEOTIDE SEQUENCE [LARGE SCALE GENOMIC DNA]</scope>
    <source>
        <strain evidence="3 4">ATCC 51607</strain>
    </source>
</reference>
<dbReference type="InterPro" id="IPR012337">
    <property type="entry name" value="RNaseH-like_sf"/>
</dbReference>
<protein>
    <submittedName>
        <fullName evidence="3">Transposase</fullName>
    </submittedName>
</protein>
<dbReference type="GO" id="GO:0006313">
    <property type="term" value="P:DNA transposition"/>
    <property type="evidence" value="ECO:0007669"/>
    <property type="project" value="InterPro"/>
</dbReference>
<proteinExistence type="predicted"/>
<sequence length="445" mass="50862">MPLLNDLLDFHNHPLMPPPSAQLFAEHLPTEWIQHCLTLSEHATVRRRRLPGDMVIWMVVSMAFFRNEPITDVVRRLSLSADGEAGMNLLARSAITQARQRVGAAPVEWLFRQTAQTWGTERYIKDDWQGLQLFAIDGAQFRTPDEPALREYYGSANTATERQSAYPVMRLVALMNLGSHILLDAATAPYRRSEILLAQSMTSTIPDNSITLFDKLFYSADLLLTLNQQGTNRHWLLPARKNVVAETEEIYAPGDRLLKLKVSPQARKKNPSLPEFWYARAVAYELNGVEKTVLTSLPADRYRAKDVAELYHSRWEIEVGFRNLKSSLLDNALVLRSRKPELLEQEVWGMLLAYNLIRREATRAAEKHKRAPSEISFKFAFQFIATEMIVLGNTVSPGTIPRRMEHLRGNLEALFIRKRPRPSRPRAVKISKTRYPVKRSAAPLK</sequence>
<comment type="caution">
    <text evidence="3">The sequence shown here is derived from an EMBL/GenBank/DDBJ whole genome shotgun (WGS) entry which is preliminary data.</text>
</comment>
<dbReference type="PATRIC" id="fig|1354255.3.peg.4572"/>
<dbReference type="PANTHER" id="PTHR37529">
    <property type="entry name" value="TRANSPOSASE INSG FOR INSERTION SEQUENCE ELEMENT IS4-RELATED"/>
    <property type="match status" value="1"/>
</dbReference>
<dbReference type="PANTHER" id="PTHR37529:SF1">
    <property type="entry name" value="TRANSPOSASE INSG FOR INSERTION SEQUENCE ELEMENT IS4-RELATED"/>
    <property type="match status" value="1"/>
</dbReference>
<evidence type="ECO:0000259" key="1">
    <source>
        <dbReference type="Pfam" id="PF01609"/>
    </source>
</evidence>
<accession>A0A1B7HG67</accession>
<dbReference type="NCBIfam" id="NF033592">
    <property type="entry name" value="transpos_IS4_1"/>
    <property type="match status" value="1"/>
</dbReference>
<dbReference type="InterPro" id="IPR002559">
    <property type="entry name" value="Transposase_11"/>
</dbReference>
<evidence type="ECO:0000313" key="4">
    <source>
        <dbReference type="Proteomes" id="UP000078286"/>
    </source>
</evidence>
<evidence type="ECO:0000259" key="2">
    <source>
        <dbReference type="Pfam" id="PF13006"/>
    </source>
</evidence>
<dbReference type="EMBL" id="LXEO01000078">
    <property type="protein sequence ID" value="OAT14615.1"/>
    <property type="molecule type" value="Genomic_DNA"/>
</dbReference>
<keyword evidence="4" id="KW-1185">Reference proteome</keyword>
<feature type="domain" description="Transposase IS4 N-terminal" evidence="2">
    <location>
        <begin position="21"/>
        <end position="112"/>
    </location>
</feature>
<dbReference type="GO" id="GO:0004803">
    <property type="term" value="F:transposase activity"/>
    <property type="evidence" value="ECO:0007669"/>
    <property type="project" value="InterPro"/>
</dbReference>
<dbReference type="GO" id="GO:0003677">
    <property type="term" value="F:DNA binding"/>
    <property type="evidence" value="ECO:0007669"/>
    <property type="project" value="InterPro"/>
</dbReference>
<dbReference type="AlphaFoldDB" id="A0A1B7HG67"/>
<organism evidence="3 4">
    <name type="scientific">Buttiauxella noackiae ATCC 51607</name>
    <dbReference type="NCBI Taxonomy" id="1354255"/>
    <lineage>
        <taxon>Bacteria</taxon>
        <taxon>Pseudomonadati</taxon>
        <taxon>Pseudomonadota</taxon>
        <taxon>Gammaproteobacteria</taxon>
        <taxon>Enterobacterales</taxon>
        <taxon>Enterobacteriaceae</taxon>
        <taxon>Buttiauxella</taxon>
    </lineage>
</organism>
<dbReference type="InterPro" id="IPR047952">
    <property type="entry name" value="Transpos_IS4"/>
</dbReference>
<feature type="domain" description="Transposase IS4-like" evidence="1">
    <location>
        <begin position="129"/>
        <end position="356"/>
    </location>
</feature>
<dbReference type="InterPro" id="IPR024473">
    <property type="entry name" value="Transposases_IS4_N"/>
</dbReference>